<dbReference type="EMBL" id="JAAIYO010000005">
    <property type="protein sequence ID" value="MBE4750111.1"/>
    <property type="molecule type" value="Genomic_DNA"/>
</dbReference>
<accession>A0ABR9PQA7</accession>
<keyword evidence="2" id="KW-1185">Reference proteome</keyword>
<evidence type="ECO:0000313" key="1">
    <source>
        <dbReference type="EMBL" id="MBE4750111.1"/>
    </source>
</evidence>
<organism evidence="1 2">
    <name type="scientific">Corallococcus soli</name>
    <dbReference type="NCBI Taxonomy" id="2710757"/>
    <lineage>
        <taxon>Bacteria</taxon>
        <taxon>Pseudomonadati</taxon>
        <taxon>Myxococcota</taxon>
        <taxon>Myxococcia</taxon>
        <taxon>Myxococcales</taxon>
        <taxon>Cystobacterineae</taxon>
        <taxon>Myxococcaceae</taxon>
        <taxon>Corallococcus</taxon>
    </lineage>
</organism>
<dbReference type="Proteomes" id="UP001516472">
    <property type="component" value="Unassembled WGS sequence"/>
</dbReference>
<gene>
    <name evidence="1" type="ORF">G4177_18250</name>
</gene>
<comment type="caution">
    <text evidence="1">The sequence shown here is derived from an EMBL/GenBank/DDBJ whole genome shotgun (WGS) entry which is preliminary data.</text>
</comment>
<reference evidence="1 2" key="1">
    <citation type="submission" date="2020-02" db="EMBL/GenBank/DDBJ databases">
        <authorList>
            <person name="Babadi Z.K."/>
            <person name="Risdian C."/>
            <person name="Ebrahimipour G.H."/>
            <person name="Wink J."/>
        </authorList>
    </citation>
    <scope>NUCLEOTIDE SEQUENCE [LARGE SCALE GENOMIC DNA]</scope>
    <source>
        <strain evidence="1 2">ZKHCc1 1396</strain>
    </source>
</reference>
<dbReference type="RefSeq" id="WP_193349594.1">
    <property type="nucleotide sequence ID" value="NZ_CBCSIP010000339.1"/>
</dbReference>
<dbReference type="PROSITE" id="PS51257">
    <property type="entry name" value="PROKAR_LIPOPROTEIN"/>
    <property type="match status" value="1"/>
</dbReference>
<name>A0ABR9PQA7_9BACT</name>
<protein>
    <recommendedName>
        <fullName evidence="3">Serine/threonine protein kinase</fullName>
    </recommendedName>
</protein>
<evidence type="ECO:0000313" key="2">
    <source>
        <dbReference type="Proteomes" id="UP001516472"/>
    </source>
</evidence>
<proteinExistence type="predicted"/>
<evidence type="ECO:0008006" key="3">
    <source>
        <dbReference type="Google" id="ProtNLM"/>
    </source>
</evidence>
<sequence length="231" mass="24834">MNRIVWGVGGTGVALACLALGWLHRPVEISAVAVPVPPAVARQTPVEPAPRPVAIVRPAPARAPVAVVSAPEPEPSPEAVLEAALKVQGPPQPELRDRARRALPNTRVRLVKALRADHASPQARRDAVLAELTASGDSAEPWTQDARAALDSWRSRIHQDVRPVQAEAPHCYAAGCVSRVTFPDEASFRDAWKRASSLAPSAHSAHLQLPPERLPSGEVRVPWLVLRPDRS</sequence>